<dbReference type="AlphaFoldDB" id="A0AAV5QR73"/>
<reference evidence="2 3" key="1">
    <citation type="journal article" date="2023" name="Elife">
        <title>Identification of key yeast species and microbe-microbe interactions impacting larval growth of Drosophila in the wild.</title>
        <authorList>
            <person name="Mure A."/>
            <person name="Sugiura Y."/>
            <person name="Maeda R."/>
            <person name="Honda K."/>
            <person name="Sakurai N."/>
            <person name="Takahashi Y."/>
            <person name="Watada M."/>
            <person name="Katoh T."/>
            <person name="Gotoh A."/>
            <person name="Gotoh Y."/>
            <person name="Taniguchi I."/>
            <person name="Nakamura K."/>
            <person name="Hayashi T."/>
            <person name="Katayama T."/>
            <person name="Uemura T."/>
            <person name="Hattori Y."/>
        </authorList>
    </citation>
    <scope>NUCLEOTIDE SEQUENCE [LARGE SCALE GENOMIC DNA]</scope>
    <source>
        <strain evidence="2 3">SC-9</strain>
    </source>
</reference>
<feature type="region of interest" description="Disordered" evidence="1">
    <location>
        <begin position="150"/>
        <end position="199"/>
    </location>
</feature>
<organism evidence="2 3">
    <name type="scientific">Saccharomycopsis crataegensis</name>
    <dbReference type="NCBI Taxonomy" id="43959"/>
    <lineage>
        <taxon>Eukaryota</taxon>
        <taxon>Fungi</taxon>
        <taxon>Dikarya</taxon>
        <taxon>Ascomycota</taxon>
        <taxon>Saccharomycotina</taxon>
        <taxon>Saccharomycetes</taxon>
        <taxon>Saccharomycopsidaceae</taxon>
        <taxon>Saccharomycopsis</taxon>
    </lineage>
</organism>
<evidence type="ECO:0000313" key="2">
    <source>
        <dbReference type="EMBL" id="GMM37234.1"/>
    </source>
</evidence>
<comment type="caution">
    <text evidence="2">The sequence shown here is derived from an EMBL/GenBank/DDBJ whole genome shotgun (WGS) entry which is preliminary data.</text>
</comment>
<name>A0AAV5QR73_9ASCO</name>
<keyword evidence="3" id="KW-1185">Reference proteome</keyword>
<dbReference type="GeneID" id="90075209"/>
<protein>
    <submittedName>
        <fullName evidence="2">Uncharacterized protein</fullName>
    </submittedName>
</protein>
<accession>A0AAV5QR73</accession>
<proteinExistence type="predicted"/>
<gene>
    <name evidence="2" type="ORF">DASC09_045590</name>
</gene>
<dbReference type="Proteomes" id="UP001360560">
    <property type="component" value="Unassembled WGS sequence"/>
</dbReference>
<dbReference type="EMBL" id="BTFZ01000011">
    <property type="protein sequence ID" value="GMM37234.1"/>
    <property type="molecule type" value="Genomic_DNA"/>
</dbReference>
<sequence length="362" mass="40244">MSKNHTLFCYTIVNSDTEDDLNSRQYPTALLTKSTQVSFINDKSLFDGRLTKEPITVNMQSTTKKKFNFKGSVRLGDNGSYLVEDVWYDPHAPVNLINVEQFCSQNGLEVRDNALHVAGKPYSSMLQPLDKCVDGRNCITIFKTAIGAGSLNNNKKSESTDMGAVPSKPSNNNNNNNNNSHSRMSPPQEEEENEEELSREKVNKLYKNVKLPKRECSSTSTEDVINAMEKHDKPVGLISSATNITLVSKRSLFLEDKLVKDPVRVEFAFGESSVYTHRGTIIVAGTYPIQAYYSKGGASFVVVAEYQLLDLGLSRMFNKSFSSFSHKNASSVPIPGIVSLKGNLSFAEILTNDEVEYIYADE</sequence>
<evidence type="ECO:0000256" key="1">
    <source>
        <dbReference type="SAM" id="MobiDB-lite"/>
    </source>
</evidence>
<evidence type="ECO:0000313" key="3">
    <source>
        <dbReference type="Proteomes" id="UP001360560"/>
    </source>
</evidence>
<dbReference type="RefSeq" id="XP_064854230.1">
    <property type="nucleotide sequence ID" value="XM_064998158.1"/>
</dbReference>